<keyword evidence="5 7" id="KW-1133">Transmembrane helix</keyword>
<comment type="similarity">
    <text evidence="1">Belongs to the Lgt family.</text>
</comment>
<dbReference type="OrthoDB" id="871140at2"/>
<feature type="transmembrane region" description="Helical" evidence="7">
    <location>
        <begin position="209"/>
        <end position="229"/>
    </location>
</feature>
<keyword evidence="6 7" id="KW-0472">Membrane</keyword>
<evidence type="ECO:0000256" key="2">
    <source>
        <dbReference type="ARBA" id="ARBA00022475"/>
    </source>
</evidence>
<name>A0A841KDE4_9GAMM</name>
<reference evidence="8 9" key="1">
    <citation type="submission" date="2020-08" db="EMBL/GenBank/DDBJ databases">
        <title>Genomic Encyclopedia of Type Strains, Phase IV (KMG-IV): sequencing the most valuable type-strain genomes for metagenomic binning, comparative biology and taxonomic classification.</title>
        <authorList>
            <person name="Goeker M."/>
        </authorList>
    </citation>
    <scope>NUCLEOTIDE SEQUENCE [LARGE SCALE GENOMIC DNA]</scope>
    <source>
        <strain evidence="8 9">DSM 107085</strain>
    </source>
</reference>
<evidence type="ECO:0000256" key="5">
    <source>
        <dbReference type="ARBA" id="ARBA00022989"/>
    </source>
</evidence>
<feature type="transmembrane region" description="Helical" evidence="7">
    <location>
        <begin position="152"/>
        <end position="174"/>
    </location>
</feature>
<organism evidence="8 9">
    <name type="scientific">Oleiagrimonas soli</name>
    <dbReference type="NCBI Taxonomy" id="1543381"/>
    <lineage>
        <taxon>Bacteria</taxon>
        <taxon>Pseudomonadati</taxon>
        <taxon>Pseudomonadota</taxon>
        <taxon>Gammaproteobacteria</taxon>
        <taxon>Lysobacterales</taxon>
        <taxon>Rhodanobacteraceae</taxon>
        <taxon>Oleiagrimonas</taxon>
    </lineage>
</organism>
<dbReference type="PANTHER" id="PTHR30589:SF0">
    <property type="entry name" value="PHOSPHATIDYLGLYCEROL--PROLIPOPROTEIN DIACYLGLYCERYL TRANSFERASE"/>
    <property type="match status" value="1"/>
</dbReference>
<dbReference type="GO" id="GO:0008961">
    <property type="term" value="F:phosphatidylglycerol-prolipoprotein diacylglyceryl transferase activity"/>
    <property type="evidence" value="ECO:0007669"/>
    <property type="project" value="InterPro"/>
</dbReference>
<comment type="caution">
    <text evidence="8">The sequence shown here is derived from an EMBL/GenBank/DDBJ whole genome shotgun (WGS) entry which is preliminary data.</text>
</comment>
<accession>A0A841KDE4</accession>
<sequence length="250" mass="28038">MTPVALHTVFELLAYSVGFQTYLWQRRHRVDGSVGDRDMMAVVAVGAIVGAALGAKMSYWLDDPLTAFADFPNWRHLLEGKSIIGALIGGLIGVEGVKRLWGVRQSTGDNFVLPLTVGMCIGRVGCFLGGLGDHTYGIATSLPWGVDFGDGIARHPTQLYEIVFLLLQYAWIRIRWTRFEVSGDRFRAFMVGYLAFRLLVEFIKPVFYAWPLGLTGLQWLCVAGLLYYARAIPRIVRVMVLGRRPVWEPR</sequence>
<evidence type="ECO:0000256" key="1">
    <source>
        <dbReference type="ARBA" id="ARBA00007150"/>
    </source>
</evidence>
<evidence type="ECO:0000256" key="4">
    <source>
        <dbReference type="ARBA" id="ARBA00022692"/>
    </source>
</evidence>
<dbReference type="GO" id="GO:0042158">
    <property type="term" value="P:lipoprotein biosynthetic process"/>
    <property type="evidence" value="ECO:0007669"/>
    <property type="project" value="InterPro"/>
</dbReference>
<evidence type="ECO:0000256" key="7">
    <source>
        <dbReference type="SAM" id="Phobius"/>
    </source>
</evidence>
<keyword evidence="2" id="KW-1003">Cell membrane</keyword>
<dbReference type="AlphaFoldDB" id="A0A841KDE4"/>
<feature type="transmembrane region" description="Helical" evidence="7">
    <location>
        <begin position="6"/>
        <end position="24"/>
    </location>
</feature>
<keyword evidence="3 8" id="KW-0808">Transferase</keyword>
<feature type="transmembrane region" description="Helical" evidence="7">
    <location>
        <begin position="186"/>
        <end position="203"/>
    </location>
</feature>
<evidence type="ECO:0000256" key="3">
    <source>
        <dbReference type="ARBA" id="ARBA00022679"/>
    </source>
</evidence>
<protein>
    <submittedName>
        <fullName evidence="8">Prolipoprotein diacylglyceryltransferase</fullName>
    </submittedName>
</protein>
<feature type="transmembrane region" description="Helical" evidence="7">
    <location>
        <begin position="81"/>
        <end position="100"/>
    </location>
</feature>
<keyword evidence="8" id="KW-0449">Lipoprotein</keyword>
<evidence type="ECO:0000313" key="8">
    <source>
        <dbReference type="EMBL" id="MBB6183196.1"/>
    </source>
</evidence>
<evidence type="ECO:0000313" key="9">
    <source>
        <dbReference type="Proteomes" id="UP000560000"/>
    </source>
</evidence>
<dbReference type="Proteomes" id="UP000560000">
    <property type="component" value="Unassembled WGS sequence"/>
</dbReference>
<proteinExistence type="inferred from homology"/>
<keyword evidence="4 7" id="KW-0812">Transmembrane</keyword>
<feature type="transmembrane region" description="Helical" evidence="7">
    <location>
        <begin position="112"/>
        <end position="132"/>
    </location>
</feature>
<dbReference type="GO" id="GO:0005886">
    <property type="term" value="C:plasma membrane"/>
    <property type="evidence" value="ECO:0007669"/>
    <property type="project" value="InterPro"/>
</dbReference>
<dbReference type="EMBL" id="JACHET010000001">
    <property type="protein sequence ID" value="MBB6183196.1"/>
    <property type="molecule type" value="Genomic_DNA"/>
</dbReference>
<dbReference type="RefSeq" id="WP_052394858.1">
    <property type="nucleotide sequence ID" value="NZ_JACHET010000001.1"/>
</dbReference>
<dbReference type="PANTHER" id="PTHR30589">
    <property type="entry name" value="PROLIPOPROTEIN DIACYLGLYCERYL TRANSFERASE"/>
    <property type="match status" value="1"/>
</dbReference>
<dbReference type="Pfam" id="PF01790">
    <property type="entry name" value="LGT"/>
    <property type="match status" value="1"/>
</dbReference>
<dbReference type="InterPro" id="IPR001640">
    <property type="entry name" value="Lgt"/>
</dbReference>
<evidence type="ECO:0000256" key="6">
    <source>
        <dbReference type="ARBA" id="ARBA00023136"/>
    </source>
</evidence>
<feature type="transmembrane region" description="Helical" evidence="7">
    <location>
        <begin position="40"/>
        <end position="61"/>
    </location>
</feature>
<gene>
    <name evidence="8" type="ORF">HNQ86_000541</name>
</gene>